<protein>
    <submittedName>
        <fullName evidence="2">Uncharacterized protein</fullName>
    </submittedName>
</protein>
<feature type="transmembrane region" description="Helical" evidence="1">
    <location>
        <begin position="20"/>
        <end position="38"/>
    </location>
</feature>
<reference evidence="2 3" key="1">
    <citation type="submission" date="2016-11" db="EMBL/GenBank/DDBJ databases">
        <authorList>
            <person name="Jaros S."/>
            <person name="Januszkiewicz K."/>
            <person name="Wedrychowicz H."/>
        </authorList>
    </citation>
    <scope>NUCLEOTIDE SEQUENCE [LARGE SCALE GENOMIC DNA]</scope>
    <source>
        <strain evidence="2 3">CGMCC 1.6102</strain>
    </source>
</reference>
<sequence length="158" mass="18386">MQVDPDFFMNEPHNPTRKSLIIWISLIAFVLNFIWENLHAGLYEEYNYFMKSIYFLGCTIGDVVLKFIIYGLVAVVLKDRCWIRNFNFKTIVTVLLIAGMFAFVAEWVAIELNFWSYNEKMPIVPVLEVGLSPFLAIVVNPILSFIITHKIISTRDTR</sequence>
<feature type="transmembrane region" description="Helical" evidence="1">
    <location>
        <begin position="88"/>
        <end position="110"/>
    </location>
</feature>
<dbReference type="EMBL" id="FRCY01000004">
    <property type="protein sequence ID" value="SHM89136.1"/>
    <property type="molecule type" value="Genomic_DNA"/>
</dbReference>
<keyword evidence="1" id="KW-0472">Membrane</keyword>
<name>A0A1M7MEE7_9BACT</name>
<feature type="transmembrane region" description="Helical" evidence="1">
    <location>
        <begin position="130"/>
        <end position="152"/>
    </location>
</feature>
<keyword evidence="1" id="KW-1133">Transmembrane helix</keyword>
<proteinExistence type="predicted"/>
<dbReference type="AlphaFoldDB" id="A0A1M7MEE7"/>
<evidence type="ECO:0000256" key="1">
    <source>
        <dbReference type="SAM" id="Phobius"/>
    </source>
</evidence>
<evidence type="ECO:0000313" key="2">
    <source>
        <dbReference type="EMBL" id="SHM89136.1"/>
    </source>
</evidence>
<keyword evidence="1" id="KW-0812">Transmembrane</keyword>
<gene>
    <name evidence="2" type="ORF">SAMN04488057_104251</name>
</gene>
<feature type="transmembrane region" description="Helical" evidence="1">
    <location>
        <begin position="53"/>
        <end position="76"/>
    </location>
</feature>
<accession>A0A1M7MEE7</accession>
<keyword evidence="3" id="KW-1185">Reference proteome</keyword>
<dbReference type="STRING" id="388280.SAMN04488057_104251"/>
<organism evidence="2 3">
    <name type="scientific">Cyclobacterium lianum</name>
    <dbReference type="NCBI Taxonomy" id="388280"/>
    <lineage>
        <taxon>Bacteria</taxon>
        <taxon>Pseudomonadati</taxon>
        <taxon>Bacteroidota</taxon>
        <taxon>Cytophagia</taxon>
        <taxon>Cytophagales</taxon>
        <taxon>Cyclobacteriaceae</taxon>
        <taxon>Cyclobacterium</taxon>
    </lineage>
</organism>
<dbReference type="Proteomes" id="UP000184513">
    <property type="component" value="Unassembled WGS sequence"/>
</dbReference>
<evidence type="ECO:0000313" key="3">
    <source>
        <dbReference type="Proteomes" id="UP000184513"/>
    </source>
</evidence>